<dbReference type="RefSeq" id="WP_073290807.1">
    <property type="nucleotide sequence ID" value="NZ_FRAV01000003.1"/>
</dbReference>
<evidence type="ECO:0000259" key="3">
    <source>
        <dbReference type="Pfam" id="PF17899"/>
    </source>
</evidence>
<dbReference type="Proteomes" id="UP000184364">
    <property type="component" value="Unassembled WGS sequence"/>
</dbReference>
<keyword evidence="4" id="KW-0378">Hydrolase</keyword>
<dbReference type="InterPro" id="IPR040756">
    <property type="entry name" value="Peptidase_M61_N"/>
</dbReference>
<dbReference type="STRING" id="1302687.SAMN05444267_1003145"/>
<dbReference type="EMBL" id="FRAV01000003">
    <property type="protein sequence ID" value="SHK38837.1"/>
    <property type="molecule type" value="Genomic_DNA"/>
</dbReference>
<dbReference type="AlphaFoldDB" id="A0A1M6S2Y3"/>
<evidence type="ECO:0000256" key="1">
    <source>
        <dbReference type="SAM" id="SignalP"/>
    </source>
</evidence>
<feature type="chain" id="PRO_5013110647" evidence="1">
    <location>
        <begin position="19"/>
        <end position="619"/>
    </location>
</feature>
<keyword evidence="1" id="KW-0732">Signal</keyword>
<evidence type="ECO:0000259" key="2">
    <source>
        <dbReference type="Pfam" id="PF05299"/>
    </source>
</evidence>
<feature type="signal peptide" evidence="1">
    <location>
        <begin position="1"/>
        <end position="18"/>
    </location>
</feature>
<dbReference type="GO" id="GO:0008237">
    <property type="term" value="F:metallopeptidase activity"/>
    <property type="evidence" value="ECO:0007669"/>
    <property type="project" value="UniProtKB-KW"/>
</dbReference>
<dbReference type="GO" id="GO:0006508">
    <property type="term" value="P:proteolysis"/>
    <property type="evidence" value="ECO:0007669"/>
    <property type="project" value="UniProtKB-KW"/>
</dbReference>
<name>A0A1M6S2Y3_9FLAO</name>
<reference evidence="5" key="1">
    <citation type="submission" date="2016-11" db="EMBL/GenBank/DDBJ databases">
        <authorList>
            <person name="Varghese N."/>
            <person name="Submissions S."/>
        </authorList>
    </citation>
    <scope>NUCLEOTIDE SEQUENCE [LARGE SCALE GENOMIC DNA]</scope>
    <source>
        <strain evidence="5">DSM 26899</strain>
    </source>
</reference>
<dbReference type="OrthoDB" id="9778516at2"/>
<keyword evidence="4" id="KW-0645">Protease</keyword>
<dbReference type="Pfam" id="PF05299">
    <property type="entry name" value="Peptidase_M61"/>
    <property type="match status" value="1"/>
</dbReference>
<dbReference type="Gene3D" id="2.60.40.3650">
    <property type="match status" value="1"/>
</dbReference>
<protein>
    <submittedName>
        <fullName evidence="4">Predicted metalloprotease, contains C-terminal PDZ domain</fullName>
    </submittedName>
</protein>
<dbReference type="InterPro" id="IPR027268">
    <property type="entry name" value="Peptidase_M4/M1_CTD_sf"/>
</dbReference>
<keyword evidence="5" id="KW-1185">Reference proteome</keyword>
<dbReference type="Gene3D" id="1.10.390.10">
    <property type="entry name" value="Neutral Protease Domain 2"/>
    <property type="match status" value="1"/>
</dbReference>
<feature type="domain" description="Peptidase M61 N-terminal" evidence="3">
    <location>
        <begin position="24"/>
        <end position="202"/>
    </location>
</feature>
<dbReference type="Pfam" id="PF17899">
    <property type="entry name" value="Peptidase_M61_N"/>
    <property type="match status" value="1"/>
</dbReference>
<sequence length="619" mass="70486">MKKIVLSVSILMTVLVSAQSIKTNIDLVNVKDDKVAVTIEFPKMKSGDIKFHFPKTIPGTYSVDDYGRFIEGIKFFDNKGKELTFLKVNDNTYSLKNAQNLTKVTYFVNDSFDEEMDTSKHIPVLSPAGTDIEQGKVYIINTHGFIGYIDNMQDVPYQLVIQKPTDFYGTTALIDQDTSESTDTYTLANYAKLTDSPLMYSKPDYITFNAGGMDLVLGVYSATGKYKAADFKDNLEKMVIAQKKFLGDMNTNKKYAIMLYLAGGDGPQLRGFGALEHHESTSVVLPERLPKEAIDKAITDIVSHEFFHTVNPLKTHSEEIHNFNYADPKMSQHLWMYEGGTEYFANLFQIQEGLIDKTEFLKRINEKITNSKSYDDTLPFTVMSKNILLDQYKGQYRNVYEKGTLLAMCLDIELRKLSNGEMGYRDMIRKLSQRFGENKPFKDDKLIDELVTITGYPQIKDFYNTYIAGNKPTPYAEYLSQVGVEVHKQEAPPIFWFIKNPNQTGYNEKNNTFIFDENSALSPFSKSIGFKITDQVLALDGKTIDIKDRQAFTNYTKTIKEGQDVTLTILRKNGDTMDKMELKGKAILDHVMMETLQYKANPTPAEKKLQNQWLTGKNN</sequence>
<dbReference type="InterPro" id="IPR007963">
    <property type="entry name" value="Peptidase_M61_catalytic"/>
</dbReference>
<feature type="domain" description="Peptidase M61 catalytic" evidence="2">
    <location>
        <begin position="300"/>
        <end position="374"/>
    </location>
</feature>
<gene>
    <name evidence="4" type="ORF">SAMN05444267_1003145</name>
</gene>
<accession>A0A1M6S2Y3</accession>
<evidence type="ECO:0000313" key="5">
    <source>
        <dbReference type="Proteomes" id="UP000184364"/>
    </source>
</evidence>
<evidence type="ECO:0000313" key="4">
    <source>
        <dbReference type="EMBL" id="SHK38837.1"/>
    </source>
</evidence>
<organism evidence="4 5">
    <name type="scientific">Chryseobacterium polytrichastri</name>
    <dbReference type="NCBI Taxonomy" id="1302687"/>
    <lineage>
        <taxon>Bacteria</taxon>
        <taxon>Pseudomonadati</taxon>
        <taxon>Bacteroidota</taxon>
        <taxon>Flavobacteriia</taxon>
        <taxon>Flavobacteriales</taxon>
        <taxon>Weeksellaceae</taxon>
        <taxon>Chryseobacterium group</taxon>
        <taxon>Chryseobacterium</taxon>
    </lineage>
</organism>
<keyword evidence="4" id="KW-0482">Metalloprotease</keyword>
<proteinExistence type="predicted"/>